<comment type="similarity">
    <text evidence="2">Belongs to the acyltransferase 3 family.</text>
</comment>
<evidence type="ECO:0000256" key="5">
    <source>
        <dbReference type="ARBA" id="ARBA00022989"/>
    </source>
</evidence>
<dbReference type="PANTHER" id="PTHR40074:SF2">
    <property type="entry name" value="O-ACETYLTRANSFERASE WECH"/>
    <property type="match status" value="1"/>
</dbReference>
<protein>
    <recommendedName>
        <fullName evidence="8">Acyltransferase 3 domain-containing protein</fullName>
    </recommendedName>
</protein>
<evidence type="ECO:0000313" key="9">
    <source>
        <dbReference type="EMBL" id="TEB08990.1"/>
    </source>
</evidence>
<evidence type="ECO:0000256" key="3">
    <source>
        <dbReference type="ARBA" id="ARBA00022475"/>
    </source>
</evidence>
<comment type="subcellular location">
    <subcellularLocation>
        <location evidence="1">Cell membrane</location>
        <topology evidence="1">Multi-pass membrane protein</topology>
    </subcellularLocation>
</comment>
<feature type="transmembrane region" description="Helical" evidence="7">
    <location>
        <begin position="167"/>
        <end position="190"/>
    </location>
</feature>
<keyword evidence="10" id="KW-1185">Reference proteome</keyword>
<feature type="domain" description="Acyltransferase 3" evidence="8">
    <location>
        <begin position="15"/>
        <end position="365"/>
    </location>
</feature>
<keyword evidence="6 7" id="KW-0472">Membrane</keyword>
<sequence length="390" mass="44560">MTDQKKAAPKEIIAELYVLRGLALWGVIFQHALGVYIRRENIPFPDAAMLGMLFNFTKFAVPAFVFATGAALFYNYYDRLDYPKFIRKRFVDILIPYFLWTLIYNVYYYGIPSVDLLWLKEIGKNIVLGTEFYHLWFVVLIFQFYLVYPLLPALFKRLGGHISKAPGIALAVGVGGVLYTTLMWFSAYYMPAVNFHFENKALQLFFVEYRDRNFIFYLAYFLLGGLAGLAVARWREFVVRSTSWNSFLFIGLFIWIGFELMKGSGGVINLNYSTSLKPSMFFYTVSELLLFYGLSLLIVKNGPLIFRLLDLTGKLSYGIYLAHPLMLVYCVKVLNRIMPPGYFLAQSALALILCALASLGLAVLISRMPYGKLLIGPYNRKRPARLGCGS</sequence>
<evidence type="ECO:0000256" key="7">
    <source>
        <dbReference type="SAM" id="Phobius"/>
    </source>
</evidence>
<evidence type="ECO:0000259" key="8">
    <source>
        <dbReference type="Pfam" id="PF01757"/>
    </source>
</evidence>
<keyword evidence="5 7" id="KW-1133">Transmembrane helix</keyword>
<keyword evidence="4 7" id="KW-0812">Transmembrane</keyword>
<feature type="transmembrane region" description="Helical" evidence="7">
    <location>
        <begin position="214"/>
        <end position="232"/>
    </location>
</feature>
<dbReference type="AlphaFoldDB" id="A0A4Y7RJR9"/>
<feature type="transmembrane region" description="Helical" evidence="7">
    <location>
        <begin position="281"/>
        <end position="299"/>
    </location>
</feature>
<comment type="caution">
    <text evidence="9">The sequence shown here is derived from an EMBL/GenBank/DDBJ whole genome shotgun (WGS) entry which is preliminary data.</text>
</comment>
<feature type="transmembrane region" description="Helical" evidence="7">
    <location>
        <begin position="343"/>
        <end position="365"/>
    </location>
</feature>
<name>A0A4Y7RJR9_9FIRM</name>
<dbReference type="Proteomes" id="UP000297597">
    <property type="component" value="Unassembled WGS sequence"/>
</dbReference>
<feature type="transmembrane region" description="Helical" evidence="7">
    <location>
        <begin position="133"/>
        <end position="155"/>
    </location>
</feature>
<evidence type="ECO:0000313" key="10">
    <source>
        <dbReference type="Proteomes" id="UP000297597"/>
    </source>
</evidence>
<reference evidence="9 10" key="1">
    <citation type="journal article" date="2018" name="Environ. Microbiol.">
        <title>Novel energy conservation strategies and behaviour of Pelotomaculum schinkii driving syntrophic propionate catabolism.</title>
        <authorList>
            <person name="Hidalgo-Ahumada C.A.P."/>
            <person name="Nobu M.K."/>
            <person name="Narihiro T."/>
            <person name="Tamaki H."/>
            <person name="Liu W.T."/>
            <person name="Kamagata Y."/>
            <person name="Stams A.J.M."/>
            <person name="Imachi H."/>
            <person name="Sousa D.Z."/>
        </authorList>
    </citation>
    <scope>NUCLEOTIDE SEQUENCE [LARGE SCALE GENOMIC DNA]</scope>
    <source>
        <strain evidence="9 10">MGP</strain>
    </source>
</reference>
<evidence type="ECO:0000256" key="4">
    <source>
        <dbReference type="ARBA" id="ARBA00022692"/>
    </source>
</evidence>
<dbReference type="GO" id="GO:0009246">
    <property type="term" value="P:enterobacterial common antigen biosynthetic process"/>
    <property type="evidence" value="ECO:0007669"/>
    <property type="project" value="TreeGrafter"/>
</dbReference>
<proteinExistence type="inferred from homology"/>
<organism evidence="9 10">
    <name type="scientific">Pelotomaculum propionicicum</name>
    <dbReference type="NCBI Taxonomy" id="258475"/>
    <lineage>
        <taxon>Bacteria</taxon>
        <taxon>Bacillati</taxon>
        <taxon>Bacillota</taxon>
        <taxon>Clostridia</taxon>
        <taxon>Eubacteriales</taxon>
        <taxon>Desulfotomaculaceae</taxon>
        <taxon>Pelotomaculum</taxon>
    </lineage>
</organism>
<gene>
    <name evidence="9" type="ORF">Pmgp_03482</name>
</gene>
<dbReference type="RefSeq" id="WP_192903001.1">
    <property type="nucleotide sequence ID" value="NZ_QFFZ01000065.1"/>
</dbReference>
<feature type="transmembrane region" description="Helical" evidence="7">
    <location>
        <begin position="53"/>
        <end position="77"/>
    </location>
</feature>
<keyword evidence="3" id="KW-1003">Cell membrane</keyword>
<feature type="transmembrane region" description="Helical" evidence="7">
    <location>
        <begin position="12"/>
        <end position="33"/>
    </location>
</feature>
<dbReference type="PANTHER" id="PTHR40074">
    <property type="entry name" value="O-ACETYLTRANSFERASE WECH"/>
    <property type="match status" value="1"/>
</dbReference>
<accession>A0A4Y7RJR9</accession>
<dbReference type="GO" id="GO:0005886">
    <property type="term" value="C:plasma membrane"/>
    <property type="evidence" value="ECO:0007669"/>
    <property type="project" value="UniProtKB-SubCell"/>
</dbReference>
<dbReference type="InterPro" id="IPR002656">
    <property type="entry name" value="Acyl_transf_3_dom"/>
</dbReference>
<dbReference type="Pfam" id="PF01757">
    <property type="entry name" value="Acyl_transf_3"/>
    <property type="match status" value="1"/>
</dbReference>
<feature type="transmembrane region" description="Helical" evidence="7">
    <location>
        <begin position="244"/>
        <end position="261"/>
    </location>
</feature>
<evidence type="ECO:0000256" key="1">
    <source>
        <dbReference type="ARBA" id="ARBA00004651"/>
    </source>
</evidence>
<dbReference type="GO" id="GO:0016413">
    <property type="term" value="F:O-acetyltransferase activity"/>
    <property type="evidence" value="ECO:0007669"/>
    <property type="project" value="TreeGrafter"/>
</dbReference>
<evidence type="ECO:0000256" key="6">
    <source>
        <dbReference type="ARBA" id="ARBA00023136"/>
    </source>
</evidence>
<dbReference type="EMBL" id="QFFZ01000065">
    <property type="protein sequence ID" value="TEB08990.1"/>
    <property type="molecule type" value="Genomic_DNA"/>
</dbReference>
<evidence type="ECO:0000256" key="2">
    <source>
        <dbReference type="ARBA" id="ARBA00007400"/>
    </source>
</evidence>
<feature type="transmembrane region" description="Helical" evidence="7">
    <location>
        <begin position="89"/>
        <end position="110"/>
    </location>
</feature>